<sequence length="198" mass="21161">MTKNRLIAGVALIVVLGLVGAIAAFVVDSEQSPEAVTSLSIRGKVVVEAYHYNEATGTYDRFYYYESSNTITIIGRDYIAQQLGGTPSDEAKWISLSVNTADPPPNTWEELGGGADDEIVADGLERAVGTYAHTAGTNTWTIEAEFTASATHTDVQQTGLQWVVTVGSNGNLMAANHFTPVTLTSGDTLTITWELTLT</sequence>
<organism evidence="1">
    <name type="scientific">marine sediment metagenome</name>
    <dbReference type="NCBI Taxonomy" id="412755"/>
    <lineage>
        <taxon>unclassified sequences</taxon>
        <taxon>metagenomes</taxon>
        <taxon>ecological metagenomes</taxon>
    </lineage>
</organism>
<protein>
    <submittedName>
        <fullName evidence="1">Uncharacterized protein</fullName>
    </submittedName>
</protein>
<reference evidence="1" key="1">
    <citation type="journal article" date="2014" name="Front. Microbiol.">
        <title>High frequency of phylogenetically diverse reductive dehalogenase-homologous genes in deep subseafloor sedimentary metagenomes.</title>
        <authorList>
            <person name="Kawai M."/>
            <person name="Futagami T."/>
            <person name="Toyoda A."/>
            <person name="Takaki Y."/>
            <person name="Nishi S."/>
            <person name="Hori S."/>
            <person name="Arai W."/>
            <person name="Tsubouchi T."/>
            <person name="Morono Y."/>
            <person name="Uchiyama I."/>
            <person name="Ito T."/>
            <person name="Fujiyama A."/>
            <person name="Inagaki F."/>
            <person name="Takami H."/>
        </authorList>
    </citation>
    <scope>NUCLEOTIDE SEQUENCE</scope>
    <source>
        <strain evidence="1">Expedition CK06-06</strain>
    </source>
</reference>
<evidence type="ECO:0000313" key="1">
    <source>
        <dbReference type="EMBL" id="GAF67520.1"/>
    </source>
</evidence>
<dbReference type="AlphaFoldDB" id="X0SUR3"/>
<name>X0SUR3_9ZZZZ</name>
<proteinExistence type="predicted"/>
<accession>X0SUR3</accession>
<gene>
    <name evidence="1" type="ORF">S01H1_12254</name>
</gene>
<dbReference type="EMBL" id="BARS01006276">
    <property type="protein sequence ID" value="GAF67520.1"/>
    <property type="molecule type" value="Genomic_DNA"/>
</dbReference>
<comment type="caution">
    <text evidence="1">The sequence shown here is derived from an EMBL/GenBank/DDBJ whole genome shotgun (WGS) entry which is preliminary data.</text>
</comment>